<dbReference type="OrthoDB" id="7986044at2759"/>
<dbReference type="Gene3D" id="3.40.50.2300">
    <property type="match status" value="1"/>
</dbReference>
<dbReference type="EMBL" id="JADBJN010000001">
    <property type="protein sequence ID" value="KAG5685094.1"/>
    <property type="molecule type" value="Genomic_DNA"/>
</dbReference>
<protein>
    <recommendedName>
        <fullName evidence="4">Secreted protein</fullName>
    </recommendedName>
</protein>
<feature type="chain" id="PRO_5039950155" description="Secreted protein" evidence="1">
    <location>
        <begin position="22"/>
        <end position="104"/>
    </location>
</feature>
<gene>
    <name evidence="2" type="ORF">PVAND_014295</name>
</gene>
<comment type="caution">
    <text evidence="2">The sequence shown here is derived from an EMBL/GenBank/DDBJ whole genome shotgun (WGS) entry which is preliminary data.</text>
</comment>
<name>A0A9J6CTH4_POLVA</name>
<feature type="signal peptide" evidence="1">
    <location>
        <begin position="1"/>
        <end position="21"/>
    </location>
</feature>
<sequence>MILRVIKVIILVTFLRHLKVCFKNALCVTTSNDTVNETVKFPNIIEQKIHEGYKVYNIGVLMASKLDSPFDLERCGPAIDIGLDRINKDYLDHHKVFLHKVQQR</sequence>
<dbReference type="Proteomes" id="UP001107558">
    <property type="component" value="Chromosome 1"/>
</dbReference>
<evidence type="ECO:0000256" key="1">
    <source>
        <dbReference type="SAM" id="SignalP"/>
    </source>
</evidence>
<proteinExistence type="predicted"/>
<evidence type="ECO:0008006" key="4">
    <source>
        <dbReference type="Google" id="ProtNLM"/>
    </source>
</evidence>
<keyword evidence="1" id="KW-0732">Signal</keyword>
<dbReference type="AlphaFoldDB" id="A0A9J6CTH4"/>
<accession>A0A9J6CTH4</accession>
<reference evidence="2" key="1">
    <citation type="submission" date="2021-03" db="EMBL/GenBank/DDBJ databases">
        <title>Chromosome level genome of the anhydrobiotic midge Polypedilum vanderplanki.</title>
        <authorList>
            <person name="Yoshida Y."/>
            <person name="Kikawada T."/>
            <person name="Gusev O."/>
        </authorList>
    </citation>
    <scope>NUCLEOTIDE SEQUENCE</scope>
    <source>
        <strain evidence="2">NIAS01</strain>
        <tissue evidence="2">Whole body or cell culture</tissue>
    </source>
</reference>
<keyword evidence="3" id="KW-1185">Reference proteome</keyword>
<organism evidence="2 3">
    <name type="scientific">Polypedilum vanderplanki</name>
    <name type="common">Sleeping chironomid midge</name>
    <dbReference type="NCBI Taxonomy" id="319348"/>
    <lineage>
        <taxon>Eukaryota</taxon>
        <taxon>Metazoa</taxon>
        <taxon>Ecdysozoa</taxon>
        <taxon>Arthropoda</taxon>
        <taxon>Hexapoda</taxon>
        <taxon>Insecta</taxon>
        <taxon>Pterygota</taxon>
        <taxon>Neoptera</taxon>
        <taxon>Endopterygota</taxon>
        <taxon>Diptera</taxon>
        <taxon>Nematocera</taxon>
        <taxon>Chironomoidea</taxon>
        <taxon>Chironomidae</taxon>
        <taxon>Chironominae</taxon>
        <taxon>Polypedilum</taxon>
        <taxon>Polypedilum</taxon>
    </lineage>
</organism>
<evidence type="ECO:0000313" key="3">
    <source>
        <dbReference type="Proteomes" id="UP001107558"/>
    </source>
</evidence>
<evidence type="ECO:0000313" key="2">
    <source>
        <dbReference type="EMBL" id="KAG5685094.1"/>
    </source>
</evidence>